<feature type="domain" description="SPK" evidence="2">
    <location>
        <begin position="12"/>
        <end position="114"/>
    </location>
</feature>
<evidence type="ECO:0000259" key="2">
    <source>
        <dbReference type="Pfam" id="PF04435"/>
    </source>
</evidence>
<protein>
    <recommendedName>
        <fullName evidence="2">SPK domain-containing protein</fullName>
    </recommendedName>
</protein>
<sequence length="364" mass="41368">MARGKSIFTEVLKKILESEGNCEQPTSFNSMFKKYESTVWKTGFYINSIRKGLIKELQTNENLDLVFTLHQLIQLHFLMSISVPDHLEHAMRDEGDLVLDEHRRILKFESRKSCFKRAGMHKTWPVRPANSDTFQENSDDEEAVAGEPAQKRKKTRSEEVAEIATPKEAEITAPEPQSFRTQNPENSQDAMPPVKVEDPAQNQDRPLQLLKEGKAEIELQDYDTALNIKPEVGIINENLLNSLKYLIITIDSPSLEALKAKIVLAITRNNFAMIPKEELLSSVDYCLMTLSRGASVSKPIEESMQLVQFLKILLLTLLQLGFDEDSGLLQKIKEKSKEEKFIPMTKVAWAIESLFYTATPVAEN</sequence>
<gene>
    <name evidence="3" type="ORF">CAEBREN_16879</name>
</gene>
<dbReference type="InParanoid" id="G0MWM3"/>
<feature type="region of interest" description="Disordered" evidence="1">
    <location>
        <begin position="125"/>
        <end position="204"/>
    </location>
</feature>
<dbReference type="PANTHER" id="PTHR23362">
    <property type="entry name" value="L-PLASTIN-RELATED"/>
    <property type="match status" value="1"/>
</dbReference>
<evidence type="ECO:0000313" key="4">
    <source>
        <dbReference type="Proteomes" id="UP000008068"/>
    </source>
</evidence>
<dbReference type="InterPro" id="IPR053315">
    <property type="entry name" value="Peptidase_C14A"/>
</dbReference>
<evidence type="ECO:0000313" key="3">
    <source>
        <dbReference type="EMBL" id="EGT46246.1"/>
    </source>
</evidence>
<name>G0MWM3_CAEBE</name>
<dbReference type="PANTHER" id="PTHR23362:SF8">
    <property type="entry name" value="SPK DOMAIN-CONTAINING PROTEIN"/>
    <property type="match status" value="1"/>
</dbReference>
<organism evidence="4">
    <name type="scientific">Caenorhabditis brenneri</name>
    <name type="common">Nematode worm</name>
    <dbReference type="NCBI Taxonomy" id="135651"/>
    <lineage>
        <taxon>Eukaryota</taxon>
        <taxon>Metazoa</taxon>
        <taxon>Ecdysozoa</taxon>
        <taxon>Nematoda</taxon>
        <taxon>Chromadorea</taxon>
        <taxon>Rhabditida</taxon>
        <taxon>Rhabditina</taxon>
        <taxon>Rhabditomorpha</taxon>
        <taxon>Rhabditoidea</taxon>
        <taxon>Rhabditidae</taxon>
        <taxon>Peloderinae</taxon>
        <taxon>Caenorhabditis</taxon>
    </lineage>
</organism>
<keyword evidence="4" id="KW-1185">Reference proteome</keyword>
<reference evidence="4" key="1">
    <citation type="submission" date="2011-07" db="EMBL/GenBank/DDBJ databases">
        <authorList>
            <consortium name="Caenorhabditis brenneri Sequencing and Analysis Consortium"/>
            <person name="Wilson R.K."/>
        </authorList>
    </citation>
    <scope>NUCLEOTIDE SEQUENCE [LARGE SCALE GENOMIC DNA]</scope>
    <source>
        <strain evidence="4">PB2801</strain>
    </source>
</reference>
<dbReference type="AlphaFoldDB" id="G0MWM3"/>
<dbReference type="Pfam" id="PF04435">
    <property type="entry name" value="SPK"/>
    <property type="match status" value="1"/>
</dbReference>
<dbReference type="InterPro" id="IPR006570">
    <property type="entry name" value="SPK_dom"/>
</dbReference>
<dbReference type="Proteomes" id="UP000008068">
    <property type="component" value="Unassembled WGS sequence"/>
</dbReference>
<dbReference type="HOGENOM" id="CLU_049229_0_0_1"/>
<feature type="compositionally biased region" description="Polar residues" evidence="1">
    <location>
        <begin position="178"/>
        <end position="189"/>
    </location>
</feature>
<proteinExistence type="predicted"/>
<accession>G0MWM3</accession>
<evidence type="ECO:0000256" key="1">
    <source>
        <dbReference type="SAM" id="MobiDB-lite"/>
    </source>
</evidence>
<dbReference type="EMBL" id="GL379817">
    <property type="protein sequence ID" value="EGT46246.1"/>
    <property type="molecule type" value="Genomic_DNA"/>
</dbReference>